<comment type="similarity">
    <text evidence="1">Belongs to the Gfa family.</text>
</comment>
<evidence type="ECO:0000313" key="5">
    <source>
        <dbReference type="EMBL" id="PKS09085.1"/>
    </source>
</evidence>
<dbReference type="GO" id="GO:0016846">
    <property type="term" value="F:carbon-sulfur lyase activity"/>
    <property type="evidence" value="ECO:0007669"/>
    <property type="project" value="InterPro"/>
</dbReference>
<protein>
    <recommendedName>
        <fullName evidence="4">CENP-V/GFA domain-containing protein</fullName>
    </recommendedName>
</protein>
<organism evidence="5 6">
    <name type="scientific">Lomentospora prolificans</name>
    <dbReference type="NCBI Taxonomy" id="41688"/>
    <lineage>
        <taxon>Eukaryota</taxon>
        <taxon>Fungi</taxon>
        <taxon>Dikarya</taxon>
        <taxon>Ascomycota</taxon>
        <taxon>Pezizomycotina</taxon>
        <taxon>Sordariomycetes</taxon>
        <taxon>Hypocreomycetidae</taxon>
        <taxon>Microascales</taxon>
        <taxon>Microascaceae</taxon>
        <taxon>Lomentospora</taxon>
    </lineage>
</organism>
<dbReference type="GO" id="GO:0046872">
    <property type="term" value="F:metal ion binding"/>
    <property type="evidence" value="ECO:0007669"/>
    <property type="project" value="UniProtKB-KW"/>
</dbReference>
<reference evidence="5 6" key="1">
    <citation type="journal article" date="2017" name="G3 (Bethesda)">
        <title>First Draft Genome Sequence of the Pathogenic Fungus Lomentospora prolificans (Formerly Scedosporium prolificans).</title>
        <authorList>
            <person name="Luo R."/>
            <person name="Zimin A."/>
            <person name="Workman R."/>
            <person name="Fan Y."/>
            <person name="Pertea G."/>
            <person name="Grossman N."/>
            <person name="Wear M.P."/>
            <person name="Jia B."/>
            <person name="Miller H."/>
            <person name="Casadevall A."/>
            <person name="Timp W."/>
            <person name="Zhang S.X."/>
            <person name="Salzberg S.L."/>
        </authorList>
    </citation>
    <scope>NUCLEOTIDE SEQUENCE [LARGE SCALE GENOMIC DNA]</scope>
    <source>
        <strain evidence="5 6">JHH-5317</strain>
    </source>
</reference>
<gene>
    <name evidence="5" type="ORF">jhhlp_003699</name>
</gene>
<evidence type="ECO:0000313" key="6">
    <source>
        <dbReference type="Proteomes" id="UP000233524"/>
    </source>
</evidence>
<dbReference type="EMBL" id="NLAX01000010">
    <property type="protein sequence ID" value="PKS09085.1"/>
    <property type="molecule type" value="Genomic_DNA"/>
</dbReference>
<evidence type="ECO:0000259" key="4">
    <source>
        <dbReference type="PROSITE" id="PS51891"/>
    </source>
</evidence>
<dbReference type="AlphaFoldDB" id="A0A2N3N9H8"/>
<dbReference type="InParanoid" id="A0A2N3N9H8"/>
<keyword evidence="3" id="KW-0862">Zinc</keyword>
<dbReference type="Gene3D" id="2.170.150.70">
    <property type="match status" value="2"/>
</dbReference>
<dbReference type="InterPro" id="IPR006913">
    <property type="entry name" value="CENP-V/GFA"/>
</dbReference>
<proteinExistence type="inferred from homology"/>
<evidence type="ECO:0000256" key="3">
    <source>
        <dbReference type="ARBA" id="ARBA00022833"/>
    </source>
</evidence>
<dbReference type="VEuPathDB" id="FungiDB:jhhlp_003699"/>
<dbReference type="Pfam" id="PF04828">
    <property type="entry name" value="GFA"/>
    <property type="match status" value="2"/>
</dbReference>
<dbReference type="InterPro" id="IPR052355">
    <property type="entry name" value="CENP-V-like"/>
</dbReference>
<accession>A0A2N3N9H8</accession>
<dbReference type="Proteomes" id="UP000233524">
    <property type="component" value="Unassembled WGS sequence"/>
</dbReference>
<dbReference type="PROSITE" id="PS51891">
    <property type="entry name" value="CENP_V_GFA"/>
    <property type="match status" value="2"/>
</dbReference>
<dbReference type="InterPro" id="IPR011057">
    <property type="entry name" value="Mss4-like_sf"/>
</dbReference>
<evidence type="ECO:0000256" key="1">
    <source>
        <dbReference type="ARBA" id="ARBA00005495"/>
    </source>
</evidence>
<evidence type="ECO:0000256" key="2">
    <source>
        <dbReference type="ARBA" id="ARBA00022723"/>
    </source>
</evidence>
<sequence>MSSETEAPSKTYRGNCHCGAFVYEANIPEIKSVKQCGCSICFKKGYLHNIVPPSAVNVVKGGWDDLTVYQFGPKKRSHLFCPKCGVAVIIKGDAPSGPIYSLNVRCIQGLDTSVLEKLPVGGADVEPQRSIPVYSGPEPAVQIKGSKEYHGSCHCGEVTFALRSKTIDKNYEGLGPVAGIAECACSSCSRYGVVWIYPNKEQVVVQGADSTSIYNFASGVVDKTFCKKCGVLVGNKFKDLSQEQIDQLSEMAKGFYSRANHLHPVNLRALDNFTLDELDIRLVPGDKFGVPYINP</sequence>
<name>A0A2N3N9H8_9PEZI</name>
<comment type="caution">
    <text evidence="5">The sequence shown here is derived from an EMBL/GenBank/DDBJ whole genome shotgun (WGS) entry which is preliminary data.</text>
</comment>
<keyword evidence="6" id="KW-1185">Reference proteome</keyword>
<dbReference type="PANTHER" id="PTHR28620">
    <property type="entry name" value="CENTROMERE PROTEIN V"/>
    <property type="match status" value="1"/>
</dbReference>
<dbReference type="SUPFAM" id="SSF51316">
    <property type="entry name" value="Mss4-like"/>
    <property type="match status" value="2"/>
</dbReference>
<keyword evidence="2" id="KW-0479">Metal-binding</keyword>
<feature type="domain" description="CENP-V/GFA" evidence="4">
    <location>
        <begin position="149"/>
        <end position="271"/>
    </location>
</feature>
<dbReference type="OrthoDB" id="2993351at2759"/>
<dbReference type="PANTHER" id="PTHR28620:SF1">
    <property type="entry name" value="CENP-V_GFA DOMAIN-CONTAINING PROTEIN"/>
    <property type="match status" value="1"/>
</dbReference>
<feature type="domain" description="CENP-V/GFA" evidence="4">
    <location>
        <begin position="12"/>
        <end position="126"/>
    </location>
</feature>